<dbReference type="PANTHER" id="PTHR21666">
    <property type="entry name" value="PEPTIDASE-RELATED"/>
    <property type="match status" value="1"/>
</dbReference>
<sequence length="398" mass="44351">MRTPALARQKSRSLFIWALGVVLLLAIVVVPDLAAQNTSSADAEETRERLAQLEKDIAQIAAKQARREKERSSLQANLRRSETALGQLKEQQQKTRSAITRNQGEISKLRIEQTRLQAAASTQQVAVAAEIREAYKSGGNDQLKLLLTEEDPQVLARMLAYYRYILAARSKLLDEYRHTLNSLVALETDLQSRKNQLEEQQSSLALQQRELEEERKERSKLLAEIELSLKSDAAQLAAREQDREQLEGLLAEIDAALAQLIPEDDVEPFSSAKGSMLWPVKGRITSRFGRPRNQGKMRWQGVRLKAESGSTVTAIHHGRVVYADWLRGSGLLMVIDHGEGYLSLYAHNESLLREVGDWVGAGAAISTVGDSGGQSEAGLYFEIRKDGKPTDPQGWCRS</sequence>
<keyword evidence="1" id="KW-0175">Coiled coil</keyword>
<dbReference type="Proteomes" id="UP001626549">
    <property type="component" value="Chromosome"/>
</dbReference>
<keyword evidence="4" id="KW-1185">Reference proteome</keyword>
<evidence type="ECO:0000313" key="3">
    <source>
        <dbReference type="EMBL" id="WOJ98685.1"/>
    </source>
</evidence>
<dbReference type="SUPFAM" id="SSF51261">
    <property type="entry name" value="Duplicated hybrid motif"/>
    <property type="match status" value="1"/>
</dbReference>
<gene>
    <name evidence="3" type="ORF">R0137_01800</name>
</gene>
<dbReference type="RefSeq" id="WP_407330051.1">
    <property type="nucleotide sequence ID" value="NZ_CP136865.1"/>
</dbReference>
<evidence type="ECO:0000259" key="2">
    <source>
        <dbReference type="Pfam" id="PF01551"/>
    </source>
</evidence>
<feature type="coiled-coil region" evidence="1">
    <location>
        <begin position="36"/>
        <end position="91"/>
    </location>
</feature>
<organism evidence="3 4">
    <name type="scientific">Congregibacter brevis</name>
    <dbReference type="NCBI Taxonomy" id="3081201"/>
    <lineage>
        <taxon>Bacteria</taxon>
        <taxon>Pseudomonadati</taxon>
        <taxon>Pseudomonadota</taxon>
        <taxon>Gammaproteobacteria</taxon>
        <taxon>Cellvibrionales</taxon>
        <taxon>Halieaceae</taxon>
        <taxon>Congregibacter</taxon>
    </lineage>
</organism>
<feature type="coiled-coil region" evidence="1">
    <location>
        <begin position="180"/>
        <end position="259"/>
    </location>
</feature>
<name>A0ABZ0IK60_9GAMM</name>
<evidence type="ECO:0000256" key="1">
    <source>
        <dbReference type="SAM" id="Coils"/>
    </source>
</evidence>
<accession>A0ABZ0IK60</accession>
<dbReference type="EMBL" id="CP136865">
    <property type="protein sequence ID" value="WOJ98685.1"/>
    <property type="molecule type" value="Genomic_DNA"/>
</dbReference>
<evidence type="ECO:0000313" key="4">
    <source>
        <dbReference type="Proteomes" id="UP001626549"/>
    </source>
</evidence>
<reference evidence="3 4" key="1">
    <citation type="submission" date="2023-10" db="EMBL/GenBank/DDBJ databases">
        <title>Two novel species belonging to the OM43/NOR5 clade.</title>
        <authorList>
            <person name="Park M."/>
        </authorList>
    </citation>
    <scope>NUCLEOTIDE SEQUENCE [LARGE SCALE GENOMIC DNA]</scope>
    <source>
        <strain evidence="3 4">IMCC45268</strain>
    </source>
</reference>
<dbReference type="Gene3D" id="2.70.70.10">
    <property type="entry name" value="Glucose Permease (Domain IIA)"/>
    <property type="match status" value="1"/>
</dbReference>
<dbReference type="CDD" id="cd12797">
    <property type="entry name" value="M23_peptidase"/>
    <property type="match status" value="1"/>
</dbReference>
<dbReference type="Pfam" id="PF01551">
    <property type="entry name" value="Peptidase_M23"/>
    <property type="match status" value="1"/>
</dbReference>
<proteinExistence type="predicted"/>
<dbReference type="Gene3D" id="6.10.250.3150">
    <property type="match status" value="1"/>
</dbReference>
<dbReference type="PANTHER" id="PTHR21666:SF270">
    <property type="entry name" value="MUREIN HYDROLASE ACTIVATOR ENVC"/>
    <property type="match status" value="1"/>
</dbReference>
<dbReference type="InterPro" id="IPR011055">
    <property type="entry name" value="Dup_hybrid_motif"/>
</dbReference>
<dbReference type="InterPro" id="IPR016047">
    <property type="entry name" value="M23ase_b-sheet_dom"/>
</dbReference>
<dbReference type="InterPro" id="IPR050570">
    <property type="entry name" value="Cell_wall_metabolism_enzyme"/>
</dbReference>
<feature type="domain" description="M23ase beta-sheet core" evidence="2">
    <location>
        <begin position="299"/>
        <end position="392"/>
    </location>
</feature>
<protein>
    <submittedName>
        <fullName evidence="3">Peptidoglycan DD-metalloendopeptidase family protein</fullName>
    </submittedName>
</protein>